<dbReference type="Pfam" id="PF12801">
    <property type="entry name" value="Fer4_5"/>
    <property type="match status" value="3"/>
</dbReference>
<evidence type="ECO:0000256" key="6">
    <source>
        <dbReference type="ARBA" id="ARBA00023014"/>
    </source>
</evidence>
<protein>
    <submittedName>
        <fullName evidence="10">4Fe-4S binding protein</fullName>
    </submittedName>
</protein>
<feature type="region of interest" description="Disordered" evidence="7">
    <location>
        <begin position="305"/>
        <end position="333"/>
    </location>
</feature>
<dbReference type="InterPro" id="IPR017896">
    <property type="entry name" value="4Fe4S_Fe-S-bd"/>
</dbReference>
<feature type="compositionally biased region" description="Low complexity" evidence="7">
    <location>
        <begin position="307"/>
        <end position="323"/>
    </location>
</feature>
<keyword evidence="2" id="KW-0004">4Fe-4S</keyword>
<dbReference type="PANTHER" id="PTHR30176:SF3">
    <property type="entry name" value="FERREDOXIN-TYPE PROTEIN NAPH"/>
    <property type="match status" value="1"/>
</dbReference>
<feature type="transmembrane region" description="Helical" evidence="8">
    <location>
        <begin position="12"/>
        <end position="28"/>
    </location>
</feature>
<dbReference type="PROSITE" id="PS51379">
    <property type="entry name" value="4FE4S_FER_2"/>
    <property type="match status" value="1"/>
</dbReference>
<evidence type="ECO:0000256" key="5">
    <source>
        <dbReference type="ARBA" id="ARBA00023004"/>
    </source>
</evidence>
<feature type="compositionally biased region" description="Basic and acidic residues" evidence="7">
    <location>
        <begin position="324"/>
        <end position="333"/>
    </location>
</feature>
<feature type="transmembrane region" description="Helical" evidence="8">
    <location>
        <begin position="158"/>
        <end position="188"/>
    </location>
</feature>
<proteinExistence type="predicted"/>
<dbReference type="PROSITE" id="PS00198">
    <property type="entry name" value="4FE4S_FER_1"/>
    <property type="match status" value="1"/>
</dbReference>
<evidence type="ECO:0000313" key="11">
    <source>
        <dbReference type="Proteomes" id="UP000587396"/>
    </source>
</evidence>
<reference evidence="10 11" key="1">
    <citation type="submission" date="2020-08" db="EMBL/GenBank/DDBJ databases">
        <authorList>
            <person name="Liu C."/>
            <person name="Sun Q."/>
        </authorList>
    </citation>
    <scope>NUCLEOTIDE SEQUENCE [LARGE SCALE GENOMIC DNA]</scope>
    <source>
        <strain evidence="10 11">N22</strain>
    </source>
</reference>
<dbReference type="InterPro" id="IPR051684">
    <property type="entry name" value="Electron_Trans/Redox"/>
</dbReference>
<evidence type="ECO:0000256" key="7">
    <source>
        <dbReference type="SAM" id="MobiDB-lite"/>
    </source>
</evidence>
<keyword evidence="8" id="KW-0812">Transmembrane</keyword>
<evidence type="ECO:0000313" key="10">
    <source>
        <dbReference type="EMBL" id="MBC2889882.1"/>
    </source>
</evidence>
<comment type="caution">
    <text evidence="10">The sequence shown here is derived from an EMBL/GenBank/DDBJ whole genome shotgun (WGS) entry which is preliminary data.</text>
</comment>
<evidence type="ECO:0000256" key="1">
    <source>
        <dbReference type="ARBA" id="ARBA00022448"/>
    </source>
</evidence>
<organism evidence="10 11">
    <name type="scientific">Gordonibacter massiliensis</name>
    <name type="common">ex Traore et al. 2017</name>
    <dbReference type="NCBI Taxonomy" id="1841863"/>
    <lineage>
        <taxon>Bacteria</taxon>
        <taxon>Bacillati</taxon>
        <taxon>Actinomycetota</taxon>
        <taxon>Coriobacteriia</taxon>
        <taxon>Eggerthellales</taxon>
        <taxon>Eggerthellaceae</taxon>
        <taxon>Gordonibacter</taxon>
    </lineage>
</organism>
<keyword evidence="8" id="KW-0472">Membrane</keyword>
<evidence type="ECO:0000259" key="9">
    <source>
        <dbReference type="PROSITE" id="PS51379"/>
    </source>
</evidence>
<keyword evidence="1" id="KW-0813">Transport</keyword>
<keyword evidence="6" id="KW-0411">Iron-sulfur</keyword>
<evidence type="ECO:0000256" key="8">
    <source>
        <dbReference type="SAM" id="Phobius"/>
    </source>
</evidence>
<feature type="domain" description="4Fe-4S ferredoxin-type" evidence="9">
    <location>
        <begin position="276"/>
        <end position="305"/>
    </location>
</feature>
<dbReference type="SUPFAM" id="SSF54862">
    <property type="entry name" value="4Fe-4S ferredoxins"/>
    <property type="match status" value="1"/>
</dbReference>
<dbReference type="RefSeq" id="WP_185905651.1">
    <property type="nucleotide sequence ID" value="NZ_JACMSE010000008.1"/>
</dbReference>
<dbReference type="GO" id="GO:0005886">
    <property type="term" value="C:plasma membrane"/>
    <property type="evidence" value="ECO:0007669"/>
    <property type="project" value="TreeGrafter"/>
</dbReference>
<dbReference type="GO" id="GO:0046872">
    <property type="term" value="F:metal ion binding"/>
    <property type="evidence" value="ECO:0007669"/>
    <property type="project" value="UniProtKB-KW"/>
</dbReference>
<sequence>MKQGDRITKARVVTLSLVFAAVIASLAFDTGIGTPSSFGIGQFFLLCPLGGIEALLASKALVPVTLISLGVVVAFALLFGRAWCAWGCPAPVIRRFFKRDPKVEGAGEACGVEPGALAEEAARAIAVSPAPPHACSAAREAKGAAASLRRLVRDKRTWALGVVLAATLVAGIPLFCLVCPIGLTFGTVGSLWHLIVDKQVTMSVVVFPAALAVELVMYRKWCMNLCPVAGLLNVFGHFARLFRPRIDSSTCLRASQGKPCTVCVSACAERIDLHAEDAAVQLGECTRCGECVKQCPTASIRIKAKPAGSAAYDGRSARSAASSDRGDDPVKAG</sequence>
<dbReference type="GO" id="GO:0051539">
    <property type="term" value="F:4 iron, 4 sulfur cluster binding"/>
    <property type="evidence" value="ECO:0007669"/>
    <property type="project" value="UniProtKB-KW"/>
</dbReference>
<dbReference type="EMBL" id="JACMSE010000008">
    <property type="protein sequence ID" value="MBC2889882.1"/>
    <property type="molecule type" value="Genomic_DNA"/>
</dbReference>
<keyword evidence="5" id="KW-0408">Iron</keyword>
<keyword evidence="3" id="KW-0479">Metal-binding</keyword>
<keyword evidence="4" id="KW-0249">Electron transport</keyword>
<dbReference type="InterPro" id="IPR017900">
    <property type="entry name" value="4Fe4S_Fe_S_CS"/>
</dbReference>
<dbReference type="Pfam" id="PF00037">
    <property type="entry name" value="Fer4"/>
    <property type="match status" value="1"/>
</dbReference>
<evidence type="ECO:0000256" key="2">
    <source>
        <dbReference type="ARBA" id="ARBA00022485"/>
    </source>
</evidence>
<keyword evidence="11" id="KW-1185">Reference proteome</keyword>
<accession>A0A842JCB8</accession>
<evidence type="ECO:0000256" key="4">
    <source>
        <dbReference type="ARBA" id="ARBA00022982"/>
    </source>
</evidence>
<feature type="transmembrane region" description="Helical" evidence="8">
    <location>
        <begin position="200"/>
        <end position="218"/>
    </location>
</feature>
<dbReference type="AlphaFoldDB" id="A0A842JCB8"/>
<gene>
    <name evidence="10" type="ORF">H7313_11095</name>
</gene>
<dbReference type="Proteomes" id="UP000587396">
    <property type="component" value="Unassembled WGS sequence"/>
</dbReference>
<evidence type="ECO:0000256" key="3">
    <source>
        <dbReference type="ARBA" id="ARBA00022723"/>
    </source>
</evidence>
<feature type="transmembrane region" description="Helical" evidence="8">
    <location>
        <begin position="60"/>
        <end position="79"/>
    </location>
</feature>
<keyword evidence="8" id="KW-1133">Transmembrane helix</keyword>
<name>A0A842JCB8_9ACTN</name>
<dbReference type="PANTHER" id="PTHR30176">
    <property type="entry name" value="FERREDOXIN-TYPE PROTEIN NAPH"/>
    <property type="match status" value="1"/>
</dbReference>